<name>W9YC18_9EURO</name>
<feature type="region of interest" description="Disordered" evidence="1">
    <location>
        <begin position="102"/>
        <end position="149"/>
    </location>
</feature>
<comment type="caution">
    <text evidence="3">The sequence shown here is derived from an EMBL/GenBank/DDBJ whole genome shotgun (WGS) entry which is preliminary data.</text>
</comment>
<accession>W9YC18</accession>
<evidence type="ECO:0000256" key="1">
    <source>
        <dbReference type="SAM" id="MobiDB-lite"/>
    </source>
</evidence>
<dbReference type="GeneID" id="19167885"/>
<keyword evidence="2" id="KW-0732">Signal</keyword>
<evidence type="ECO:0000313" key="3">
    <source>
        <dbReference type="EMBL" id="EXJ86806.1"/>
    </source>
</evidence>
<evidence type="ECO:0000256" key="2">
    <source>
        <dbReference type="SAM" id="SignalP"/>
    </source>
</evidence>
<organism evidence="3 4">
    <name type="scientific">Capronia epimyces CBS 606.96</name>
    <dbReference type="NCBI Taxonomy" id="1182542"/>
    <lineage>
        <taxon>Eukaryota</taxon>
        <taxon>Fungi</taxon>
        <taxon>Dikarya</taxon>
        <taxon>Ascomycota</taxon>
        <taxon>Pezizomycotina</taxon>
        <taxon>Eurotiomycetes</taxon>
        <taxon>Chaetothyriomycetidae</taxon>
        <taxon>Chaetothyriales</taxon>
        <taxon>Herpotrichiellaceae</taxon>
        <taxon>Capronia</taxon>
    </lineage>
</organism>
<feature type="signal peptide" evidence="2">
    <location>
        <begin position="1"/>
        <end position="29"/>
    </location>
</feature>
<sequence>MKAFTPLGLAPVVIAPLLWFSSLPTLVTARPAVAIVDPLSVTITAPVAAAGASVAVVGPTAISLSDRGVGPENARELEIELDQHHNLTSTQERRELQIELAQHHNLTSTQKRSVEDGTDEEDYEDDEDDEDDDEDYEDEDDEDEDDEDGADYIKDLAKDWPKVMKFFMGDADDHPVAPASGAQGSPQPLDAAAHASDEDFDAAEVDSMFNMTQLPSTANVLFISPKLGRSTHKFLIDLMSHLNQIDFDGKTIPAILQNPPAWATAHETMHEAETETEPPTAETDDQDNAEAEAAVNKRWVVPATASGLTTMGKSGSK</sequence>
<dbReference type="Proteomes" id="UP000019478">
    <property type="component" value="Unassembled WGS sequence"/>
</dbReference>
<feature type="chain" id="PRO_5004932630" evidence="2">
    <location>
        <begin position="30"/>
        <end position="317"/>
    </location>
</feature>
<dbReference type="EMBL" id="AMGY01000003">
    <property type="protein sequence ID" value="EXJ86806.1"/>
    <property type="molecule type" value="Genomic_DNA"/>
</dbReference>
<reference evidence="3 4" key="1">
    <citation type="submission" date="2013-03" db="EMBL/GenBank/DDBJ databases">
        <title>The Genome Sequence of Capronia epimyces CBS 606.96.</title>
        <authorList>
            <consortium name="The Broad Institute Genomics Platform"/>
            <person name="Cuomo C."/>
            <person name="de Hoog S."/>
            <person name="Gorbushina A."/>
            <person name="Walker B."/>
            <person name="Young S.K."/>
            <person name="Zeng Q."/>
            <person name="Gargeya S."/>
            <person name="Fitzgerald M."/>
            <person name="Haas B."/>
            <person name="Abouelleil A."/>
            <person name="Allen A.W."/>
            <person name="Alvarado L."/>
            <person name="Arachchi H.M."/>
            <person name="Berlin A.M."/>
            <person name="Chapman S.B."/>
            <person name="Gainer-Dewar J."/>
            <person name="Goldberg J."/>
            <person name="Griggs A."/>
            <person name="Gujja S."/>
            <person name="Hansen M."/>
            <person name="Howarth C."/>
            <person name="Imamovic A."/>
            <person name="Ireland A."/>
            <person name="Larimer J."/>
            <person name="McCowan C."/>
            <person name="Murphy C."/>
            <person name="Pearson M."/>
            <person name="Poon T.W."/>
            <person name="Priest M."/>
            <person name="Roberts A."/>
            <person name="Saif S."/>
            <person name="Shea T."/>
            <person name="Sisk P."/>
            <person name="Sykes S."/>
            <person name="Wortman J."/>
            <person name="Nusbaum C."/>
            <person name="Birren B."/>
        </authorList>
    </citation>
    <scope>NUCLEOTIDE SEQUENCE [LARGE SCALE GENOMIC DNA]</scope>
    <source>
        <strain evidence="3 4">CBS 606.96</strain>
    </source>
</reference>
<dbReference type="HOGENOM" id="CLU_877154_0_0_1"/>
<proteinExistence type="predicted"/>
<dbReference type="AlphaFoldDB" id="W9YC18"/>
<protein>
    <submittedName>
        <fullName evidence="3">Uncharacterized protein</fullName>
    </submittedName>
</protein>
<gene>
    <name evidence="3" type="ORF">A1O3_03760</name>
</gene>
<evidence type="ECO:0000313" key="4">
    <source>
        <dbReference type="Proteomes" id="UP000019478"/>
    </source>
</evidence>
<feature type="region of interest" description="Disordered" evidence="1">
    <location>
        <begin position="174"/>
        <end position="196"/>
    </location>
</feature>
<feature type="compositionally biased region" description="Acidic residues" evidence="1">
    <location>
        <begin position="116"/>
        <end position="149"/>
    </location>
</feature>
<feature type="region of interest" description="Disordered" evidence="1">
    <location>
        <begin position="267"/>
        <end position="298"/>
    </location>
</feature>
<dbReference type="RefSeq" id="XP_007732085.1">
    <property type="nucleotide sequence ID" value="XM_007733895.1"/>
</dbReference>
<keyword evidence="4" id="KW-1185">Reference proteome</keyword>